<evidence type="ECO:0000256" key="1">
    <source>
        <dbReference type="SAM" id="Phobius"/>
    </source>
</evidence>
<dbReference type="Pfam" id="PF13576">
    <property type="entry name" value="Pentapeptide_3"/>
    <property type="match status" value="1"/>
</dbReference>
<evidence type="ECO:0000313" key="3">
    <source>
        <dbReference type="Proteomes" id="UP001501009"/>
    </source>
</evidence>
<dbReference type="InterPro" id="IPR001646">
    <property type="entry name" value="5peptide_repeat"/>
</dbReference>
<feature type="transmembrane region" description="Helical" evidence="1">
    <location>
        <begin position="33"/>
        <end position="52"/>
    </location>
</feature>
<name>A0ABP7HQL3_9ACTN</name>
<keyword evidence="1" id="KW-0812">Transmembrane</keyword>
<keyword evidence="1" id="KW-1133">Transmembrane helix</keyword>
<dbReference type="EMBL" id="BAABDE010000016">
    <property type="protein sequence ID" value="GAA3797129.1"/>
    <property type="molecule type" value="Genomic_DNA"/>
</dbReference>
<proteinExistence type="predicted"/>
<gene>
    <name evidence="2" type="ORF">GCM10022403_033820</name>
</gene>
<accession>A0ABP7HQL3</accession>
<dbReference type="Proteomes" id="UP001501009">
    <property type="component" value="Unassembled WGS sequence"/>
</dbReference>
<evidence type="ECO:0000313" key="2">
    <source>
        <dbReference type="EMBL" id="GAA3797129.1"/>
    </source>
</evidence>
<dbReference type="Gene3D" id="2.160.20.80">
    <property type="entry name" value="E3 ubiquitin-protein ligase SopA"/>
    <property type="match status" value="1"/>
</dbReference>
<keyword evidence="1" id="KW-0472">Membrane</keyword>
<evidence type="ECO:0008006" key="4">
    <source>
        <dbReference type="Google" id="ProtNLM"/>
    </source>
</evidence>
<reference evidence="3" key="1">
    <citation type="journal article" date="2019" name="Int. J. Syst. Evol. Microbiol.">
        <title>The Global Catalogue of Microorganisms (GCM) 10K type strain sequencing project: providing services to taxonomists for standard genome sequencing and annotation.</title>
        <authorList>
            <consortium name="The Broad Institute Genomics Platform"/>
            <consortium name="The Broad Institute Genome Sequencing Center for Infectious Disease"/>
            <person name="Wu L."/>
            <person name="Ma J."/>
        </authorList>
    </citation>
    <scope>NUCLEOTIDE SEQUENCE [LARGE SCALE GENOMIC DNA]</scope>
    <source>
        <strain evidence="3">JCM 17138</strain>
    </source>
</reference>
<dbReference type="RefSeq" id="WP_275780215.1">
    <property type="nucleotide sequence ID" value="NZ_BAABDE010000016.1"/>
</dbReference>
<organism evidence="2 3">
    <name type="scientific">Streptomyces coacervatus</name>
    <dbReference type="NCBI Taxonomy" id="647381"/>
    <lineage>
        <taxon>Bacteria</taxon>
        <taxon>Bacillati</taxon>
        <taxon>Actinomycetota</taxon>
        <taxon>Actinomycetes</taxon>
        <taxon>Kitasatosporales</taxon>
        <taxon>Streptomycetaceae</taxon>
        <taxon>Streptomyces</taxon>
    </lineage>
</organism>
<sequence length="448" mass="48702">MTTLTSLVDVLGALAVGPLPQPPGQGTAPGTPWWALGGALIGGGIAVLAAWLSAKQLRQSAKEALDHERVRLLNERFATAASLLGHEEPACRLAGVHAMAGLADDWDKRRQTCIDVLCAYLRMPYPAEPAETAPSEERLTWQADREVRHTVIRIIRDHLQEEVTGFGTSWEGHDFDFSGAVFDGGNFTGARFAKGKVSFVRAHFTGGQVSFDDAHFSGGEVSFERAHFTGGQVSFDDAHFSGGEVSFERAHFTGGRVFFRSARFTGATVMFSCASFAGGEVWFSEGRFARGEVSFEGADFTGAEVRFFHARFTGASVFFGTDAANSDRPHVLTTLYRGELFFDDAHFTDGEVSFAETRFNGTRVSFAGVHFTGASVSFRKAVFTGKERVYFDRARFINSDISFAGVSFSGGVVDFRSNAAWTHRPTFDAGVLDAPPAGLLLPILRDRE</sequence>
<keyword evidence="3" id="KW-1185">Reference proteome</keyword>
<comment type="caution">
    <text evidence="2">The sequence shown here is derived from an EMBL/GenBank/DDBJ whole genome shotgun (WGS) entry which is preliminary data.</text>
</comment>
<protein>
    <recommendedName>
        <fullName evidence="4">Pentapeptide repeat-containing protein</fullName>
    </recommendedName>
</protein>